<dbReference type="Proteomes" id="UP001521116">
    <property type="component" value="Unassembled WGS sequence"/>
</dbReference>
<sequence>MSSVDGAAALPPASQQQASDAADAGATKDNSKAKPSAADAANTKARKRTKTGCLTCRKRRIKCGEERPICNNCIKSKRHCEGYNQRVIFKPPIGDWPGNAPASTLPFHSGVIPGGRPVFQQPFPGPPSAGVPYNAMRPGQQQYPLPQYGQFAGVDPFNGGAFTSGLVQDGSYITQAPQYGQHLDPAYQQRSYSVGAVQPEYGQQMPSHSPLASQVHRSSVQLPYHTTANMGQGIPAYSHGPPAQPYGQERHQAPQQTQYSQGFQYPAATTAADAYRQPQPLMQTTEVLQAADQDVLVWHKVASGLAGEEERLDLLQPVTQGPHSSMPQSVASDAGQASIAQPLPISRQAIPVSGGLRQSGFSERHVSPTEVLQDAAVEYEDDDYYDVHSDDEMELMPAQEQALAHGQQRDFEVMMQIHRDSVNEMSVRHYGAFLYSGILDHYRAEWVANPLRNPKTARVFAHFIHATGPSLSIFERRVRNASAMFSEGPVHPSQQSLWTYTLPMMALNHQGLLHSMLALSSLHIAKLQGASVTPSFKHYAYALKRVHHAVGSAKKRHHVTTLAACLMLGFYEVMTADHVKWSSHLLGAKQLFVEIDYAGMTKQWRRKKAEEDAFERTFAYENPGMTMQQPRYLNKEASNLPDERVVSILTGRQLRYDDFGRVVEDQNKDGGTPQEADITHYETYQDLWWWFVRHDGFQSVISGNPLLMDYSRWSDCPPRAPLGKADALYGTHDHSLLLLGRIADFSSRDRDRKIKAVQLNGGHWRPGLGMPASPAGAGPSPTAGPPPGFMAGQQPPPGMQFHPAQRPSMPGQMPPQAQGPPGPGGAPPPQIDFYGMAPSASVRQMPSAFAPQHQKSPSPDAPSGIEDQAHLQAATQKAVEEWESIRAALTHYASHLGPAFAPLSDEYTTPIPTPFGPALQYRSFDIAVLWAQYHMLEIILARSHPSMPPAAMMAAGIGAQSTKRWATDIGRIVAGIFSGLGPSGSPLNPSIGAALIECVMPLFFAGIQYADAAQRDWLVFNVKDIEARTGWASAGLVANGCQKVWEKAGLAGRAPPYHYRREDPDKNPDERISGRKEERAASEGRSLTKEEEEAGKAELSDRRYIWTNPGTRVHWAMGILSEETDLIPPPQ</sequence>
<feature type="domain" description="Zn(2)-C6 fungal-type" evidence="4">
    <location>
        <begin position="52"/>
        <end position="80"/>
    </location>
</feature>
<feature type="compositionally biased region" description="Low complexity" evidence="3">
    <location>
        <begin position="766"/>
        <end position="781"/>
    </location>
</feature>
<protein>
    <recommendedName>
        <fullName evidence="4">Zn(2)-C6 fungal-type domain-containing protein</fullName>
    </recommendedName>
</protein>
<dbReference type="PANTHER" id="PTHR37534:SF23">
    <property type="entry name" value="ZN(II)2CYS6 TRANSCRIPTION FACTOR (EUROFUNG)"/>
    <property type="match status" value="1"/>
</dbReference>
<dbReference type="InterPro" id="IPR036864">
    <property type="entry name" value="Zn2-C6_fun-type_DNA-bd_sf"/>
</dbReference>
<comment type="subcellular location">
    <subcellularLocation>
        <location evidence="1">Nucleus</location>
    </subcellularLocation>
</comment>
<evidence type="ECO:0000256" key="2">
    <source>
        <dbReference type="ARBA" id="ARBA00023242"/>
    </source>
</evidence>
<dbReference type="CDD" id="cd00067">
    <property type="entry name" value="GAL4"/>
    <property type="match status" value="1"/>
</dbReference>
<proteinExistence type="predicted"/>
<evidence type="ECO:0000256" key="3">
    <source>
        <dbReference type="SAM" id="MobiDB-lite"/>
    </source>
</evidence>
<dbReference type="SUPFAM" id="SSF57701">
    <property type="entry name" value="Zn2/Cys6 DNA-binding domain"/>
    <property type="match status" value="1"/>
</dbReference>
<feature type="compositionally biased region" description="Pro residues" evidence="3">
    <location>
        <begin position="817"/>
        <end position="830"/>
    </location>
</feature>
<feature type="compositionally biased region" description="Low complexity" evidence="3">
    <location>
        <begin position="1"/>
        <end position="25"/>
    </location>
</feature>
<dbReference type="PANTHER" id="PTHR37534">
    <property type="entry name" value="TRANSCRIPTIONAL ACTIVATOR PROTEIN UGA3"/>
    <property type="match status" value="1"/>
</dbReference>
<feature type="compositionally biased region" description="Basic and acidic residues" evidence="3">
    <location>
        <begin position="1059"/>
        <end position="1101"/>
    </location>
</feature>
<gene>
    <name evidence="5" type="ORF">SLS56_005993</name>
</gene>
<feature type="region of interest" description="Disordered" evidence="3">
    <location>
        <begin position="1055"/>
        <end position="1101"/>
    </location>
</feature>
<dbReference type="Gene3D" id="4.10.240.10">
    <property type="entry name" value="Zn(2)-C6 fungal-type DNA-binding domain"/>
    <property type="match status" value="1"/>
</dbReference>
<accession>A0ABR3STU3</accession>
<keyword evidence="6" id="KW-1185">Reference proteome</keyword>
<dbReference type="InterPro" id="IPR001138">
    <property type="entry name" value="Zn2Cys6_DnaBD"/>
</dbReference>
<dbReference type="InterPro" id="IPR021858">
    <property type="entry name" value="Fun_TF"/>
</dbReference>
<keyword evidence="2" id="KW-0539">Nucleus</keyword>
<dbReference type="SMART" id="SM00066">
    <property type="entry name" value="GAL4"/>
    <property type="match status" value="1"/>
</dbReference>
<organism evidence="5 6">
    <name type="scientific">Neofusicoccum ribis</name>
    <dbReference type="NCBI Taxonomy" id="45134"/>
    <lineage>
        <taxon>Eukaryota</taxon>
        <taxon>Fungi</taxon>
        <taxon>Dikarya</taxon>
        <taxon>Ascomycota</taxon>
        <taxon>Pezizomycotina</taxon>
        <taxon>Dothideomycetes</taxon>
        <taxon>Dothideomycetes incertae sedis</taxon>
        <taxon>Botryosphaeriales</taxon>
        <taxon>Botryosphaeriaceae</taxon>
        <taxon>Neofusicoccum</taxon>
    </lineage>
</organism>
<evidence type="ECO:0000313" key="6">
    <source>
        <dbReference type="Proteomes" id="UP001521116"/>
    </source>
</evidence>
<evidence type="ECO:0000259" key="4">
    <source>
        <dbReference type="PROSITE" id="PS50048"/>
    </source>
</evidence>
<dbReference type="PROSITE" id="PS50048">
    <property type="entry name" value="ZN2_CY6_FUNGAL_2"/>
    <property type="match status" value="1"/>
</dbReference>
<name>A0ABR3STU3_9PEZI</name>
<feature type="region of interest" description="Disordered" evidence="3">
    <location>
        <begin position="758"/>
        <end position="865"/>
    </location>
</feature>
<dbReference type="Pfam" id="PF00172">
    <property type="entry name" value="Zn_clus"/>
    <property type="match status" value="1"/>
</dbReference>
<dbReference type="PROSITE" id="PS00463">
    <property type="entry name" value="ZN2_CY6_FUNGAL_1"/>
    <property type="match status" value="1"/>
</dbReference>
<dbReference type="Pfam" id="PF11951">
    <property type="entry name" value="Fungal_trans_2"/>
    <property type="match status" value="1"/>
</dbReference>
<comment type="caution">
    <text evidence="5">The sequence shown here is derived from an EMBL/GenBank/DDBJ whole genome shotgun (WGS) entry which is preliminary data.</text>
</comment>
<feature type="compositionally biased region" description="Pro residues" evidence="3">
    <location>
        <begin position="782"/>
        <end position="798"/>
    </location>
</feature>
<feature type="region of interest" description="Disordered" evidence="3">
    <location>
        <begin position="1"/>
        <end position="49"/>
    </location>
</feature>
<evidence type="ECO:0000256" key="1">
    <source>
        <dbReference type="ARBA" id="ARBA00004123"/>
    </source>
</evidence>
<dbReference type="EMBL" id="JAJVDC020000064">
    <property type="protein sequence ID" value="KAL1628173.1"/>
    <property type="molecule type" value="Genomic_DNA"/>
</dbReference>
<evidence type="ECO:0000313" key="5">
    <source>
        <dbReference type="EMBL" id="KAL1628173.1"/>
    </source>
</evidence>
<reference evidence="5 6" key="1">
    <citation type="submission" date="2024-02" db="EMBL/GenBank/DDBJ databases">
        <title>De novo assembly and annotation of 12 fungi associated with fruit tree decline syndrome in Ontario, Canada.</title>
        <authorList>
            <person name="Sulman M."/>
            <person name="Ellouze W."/>
            <person name="Ilyukhin E."/>
        </authorList>
    </citation>
    <scope>NUCLEOTIDE SEQUENCE [LARGE SCALE GENOMIC DNA]</scope>
    <source>
        <strain evidence="5 6">M1-105</strain>
    </source>
</reference>